<sequence>MHRSGQPLFLPPAKLKQKEKMSTGHLLFFIAAIYMVENQNGYIVSAFLKPFLLFSSIPLTSSFTTLHVMPC</sequence>
<gene>
    <name evidence="1" type="ORF">BW425_12640</name>
</gene>
<dbReference type="Proteomes" id="UP000195321">
    <property type="component" value="Unassembled WGS sequence"/>
</dbReference>
<reference evidence="1 2" key="1">
    <citation type="submission" date="2017-02" db="EMBL/GenBank/DDBJ databases">
        <title>Bacillus pseudomycoides isolate FSL K6-0042.</title>
        <authorList>
            <person name="Kovac J."/>
        </authorList>
    </citation>
    <scope>NUCLEOTIDE SEQUENCE [LARGE SCALE GENOMIC DNA]</scope>
    <source>
        <strain evidence="1 2">FSL K6-0042</strain>
    </source>
</reference>
<dbReference type="EMBL" id="MWPX01000012">
    <property type="protein sequence ID" value="OUM48505.1"/>
    <property type="molecule type" value="Genomic_DNA"/>
</dbReference>
<proteinExistence type="predicted"/>
<organism evidence="1 2">
    <name type="scientific">Bacillus pseudomycoides</name>
    <dbReference type="NCBI Taxonomy" id="64104"/>
    <lineage>
        <taxon>Bacteria</taxon>
        <taxon>Bacillati</taxon>
        <taxon>Bacillota</taxon>
        <taxon>Bacilli</taxon>
        <taxon>Bacillales</taxon>
        <taxon>Bacillaceae</taxon>
        <taxon>Bacillus</taxon>
        <taxon>Bacillus cereus group</taxon>
    </lineage>
</organism>
<evidence type="ECO:0000313" key="2">
    <source>
        <dbReference type="Proteomes" id="UP000195321"/>
    </source>
</evidence>
<dbReference type="AlphaFoldDB" id="A0A1Y3MDH0"/>
<protein>
    <submittedName>
        <fullName evidence="1">Uncharacterized protein</fullName>
    </submittedName>
</protein>
<accession>A0A1Y3MDH0</accession>
<comment type="caution">
    <text evidence="1">The sequence shown here is derived from an EMBL/GenBank/DDBJ whole genome shotgun (WGS) entry which is preliminary data.</text>
</comment>
<evidence type="ECO:0000313" key="1">
    <source>
        <dbReference type="EMBL" id="OUM48505.1"/>
    </source>
</evidence>
<name>A0A1Y3MDH0_9BACI</name>